<protein>
    <submittedName>
        <fullName evidence="1">Uncharacterized protein</fullName>
    </submittedName>
</protein>
<keyword evidence="2" id="KW-1185">Reference proteome</keyword>
<dbReference type="Proteomes" id="UP001060170">
    <property type="component" value="Chromosome 1"/>
</dbReference>
<organism evidence="1 2">
    <name type="scientific">Puccinia striiformis f. sp. tritici</name>
    <dbReference type="NCBI Taxonomy" id="168172"/>
    <lineage>
        <taxon>Eukaryota</taxon>
        <taxon>Fungi</taxon>
        <taxon>Dikarya</taxon>
        <taxon>Basidiomycota</taxon>
        <taxon>Pucciniomycotina</taxon>
        <taxon>Pucciniomycetes</taxon>
        <taxon>Pucciniales</taxon>
        <taxon>Pucciniaceae</taxon>
        <taxon>Puccinia</taxon>
    </lineage>
</organism>
<accession>A0ACC0EZX3</accession>
<evidence type="ECO:0000313" key="2">
    <source>
        <dbReference type="Proteomes" id="UP001060170"/>
    </source>
</evidence>
<proteinExistence type="predicted"/>
<name>A0ACC0EZX3_9BASI</name>
<reference evidence="2" key="2">
    <citation type="journal article" date="2018" name="Mol. Plant Microbe Interact.">
        <title>Genome sequence resources for the wheat stripe rust pathogen (Puccinia striiformis f. sp. tritici) and the barley stripe rust pathogen (Puccinia striiformis f. sp. hordei).</title>
        <authorList>
            <person name="Xia C."/>
            <person name="Wang M."/>
            <person name="Yin C."/>
            <person name="Cornejo O.E."/>
            <person name="Hulbert S.H."/>
            <person name="Chen X."/>
        </authorList>
    </citation>
    <scope>NUCLEOTIDE SEQUENCE [LARGE SCALE GENOMIC DNA]</scope>
    <source>
        <strain evidence="2">93-210</strain>
    </source>
</reference>
<evidence type="ECO:0000313" key="1">
    <source>
        <dbReference type="EMBL" id="KAI7962634.1"/>
    </source>
</evidence>
<comment type="caution">
    <text evidence="1">The sequence shown here is derived from an EMBL/GenBank/DDBJ whole genome shotgun (WGS) entry which is preliminary data.</text>
</comment>
<gene>
    <name evidence="1" type="ORF">MJO28_000728</name>
</gene>
<dbReference type="EMBL" id="CM045865">
    <property type="protein sequence ID" value="KAI7962634.1"/>
    <property type="molecule type" value="Genomic_DNA"/>
</dbReference>
<reference evidence="2" key="1">
    <citation type="journal article" date="2018" name="BMC Genomics">
        <title>Genomic insights into host adaptation between the wheat stripe rust pathogen (Puccinia striiformis f. sp. tritici) and the barley stripe rust pathogen (Puccinia striiformis f. sp. hordei).</title>
        <authorList>
            <person name="Xia C."/>
            <person name="Wang M."/>
            <person name="Yin C."/>
            <person name="Cornejo O.E."/>
            <person name="Hulbert S.H."/>
            <person name="Chen X."/>
        </authorList>
    </citation>
    <scope>NUCLEOTIDE SEQUENCE [LARGE SCALE GENOMIC DNA]</scope>
    <source>
        <strain evidence="2">93-210</strain>
    </source>
</reference>
<sequence length="173" mass="19077">MALPLPVSGLAIASALAAKRRYLSAASPENTDHARPPSKRPEREDHRRSSDPLLSHHVDLARRPGINLLTKLVIGLHPNRYCSAQTCQSLYRSKDSWHVSFGPLVVLVSNDFTPSKPTDASHAPDVKVRLTILSQNLKRHQPAFDVLLKSLMELSDGLIQPSFQDFGDASLQS</sequence>
<reference evidence="1 2" key="3">
    <citation type="journal article" date="2022" name="Microbiol. Spectr.">
        <title>Folding features and dynamics of 3D genome architecture in plant fungal pathogens.</title>
        <authorList>
            <person name="Xia C."/>
        </authorList>
    </citation>
    <scope>NUCLEOTIDE SEQUENCE [LARGE SCALE GENOMIC DNA]</scope>
    <source>
        <strain evidence="1 2">93-210</strain>
    </source>
</reference>